<evidence type="ECO:0000256" key="5">
    <source>
        <dbReference type="ARBA" id="ARBA00022989"/>
    </source>
</evidence>
<feature type="region of interest" description="Disordered" evidence="7">
    <location>
        <begin position="386"/>
        <end position="431"/>
    </location>
</feature>
<evidence type="ECO:0008006" key="14">
    <source>
        <dbReference type="Google" id="ProtNLM"/>
    </source>
</evidence>
<protein>
    <recommendedName>
        <fullName evidence="14">Cytochrome b561 domain-containing protein</fullName>
    </recommendedName>
</protein>
<evidence type="ECO:0000256" key="6">
    <source>
        <dbReference type="ARBA" id="ARBA00023136"/>
    </source>
</evidence>
<comment type="subcellular location">
    <subcellularLocation>
        <location evidence="1">Membrane</location>
    </subcellularLocation>
</comment>
<dbReference type="Proteomes" id="UP001285354">
    <property type="component" value="Unassembled WGS sequence"/>
</dbReference>
<dbReference type="SMART" id="SM00665">
    <property type="entry name" value="B561"/>
    <property type="match status" value="1"/>
</dbReference>
<organism evidence="12 13">
    <name type="scientific">Diplocarpon rosae</name>
    <dbReference type="NCBI Taxonomy" id="946125"/>
    <lineage>
        <taxon>Eukaryota</taxon>
        <taxon>Fungi</taxon>
        <taxon>Dikarya</taxon>
        <taxon>Ascomycota</taxon>
        <taxon>Pezizomycotina</taxon>
        <taxon>Leotiomycetes</taxon>
        <taxon>Helotiales</taxon>
        <taxon>Drepanopezizaceae</taxon>
        <taxon>Diplocarpon</taxon>
    </lineage>
</organism>
<dbReference type="PANTHER" id="PTHR47797">
    <property type="entry name" value="DEHYDROGENASE, PUTATIVE (AFU_ORTHOLOGUE AFUA_8G05805)-RELATED"/>
    <property type="match status" value="1"/>
</dbReference>
<dbReference type="Gene3D" id="1.20.120.1770">
    <property type="match status" value="1"/>
</dbReference>
<sequence length="441" mass="46320">MNLLDVLGVLALISSTTAQNVTYCPSNGVCYVVNVPETTAATGDGDLFFQISGPTSMSWIGLGQGSSMSGSNIFMVYANAAGDNVTLSSRLGVGEREPTTSGSSSQLTLLSGSGIVNGVMNANVRCSNCGSWSGGSMSLNSSNSNWIWAYKSGAAISSDDVNINLDMHSRDGSTTFNLQQAAGGNSANPFPFSAATASTSNTPSSGSSISSSGSSDMPSNSNAILMAHAILGSIAFVVLYPLGAIGIRLFSFRGLVFWHAGWMVLTYTLVLASMGLGVWTAVITQQLSASHSIIGLVVVSSLLLQPFTGLAHHLLYKRSGRPNAATYPHVWWGRAIITLGIINGGLGLQLAGNTRDGEIAYGVIAGVIWLAWMGVIVLAFIRSRGEPRGESGDGAMRLGDQNESRTGFTQPTPTQNRFSGRREVPMSQQSTVVDEFDFTRR</sequence>
<reference evidence="12" key="1">
    <citation type="submission" date="2023-06" db="EMBL/GenBank/DDBJ databases">
        <title>Draft genome of Marssonina rosae.</title>
        <authorList>
            <person name="Cheng Q."/>
        </authorList>
    </citation>
    <scope>NUCLEOTIDE SEQUENCE</scope>
    <source>
        <strain evidence="12">R4</strain>
    </source>
</reference>
<feature type="transmembrane region" description="Helical" evidence="8">
    <location>
        <begin position="331"/>
        <end position="353"/>
    </location>
</feature>
<comment type="caution">
    <text evidence="12">The sequence shown here is derived from an EMBL/GenBank/DDBJ whole genome shotgun (WGS) entry which is preliminary data.</text>
</comment>
<feature type="transmembrane region" description="Helical" evidence="8">
    <location>
        <begin position="289"/>
        <end position="310"/>
    </location>
</feature>
<evidence type="ECO:0000313" key="13">
    <source>
        <dbReference type="Proteomes" id="UP001285354"/>
    </source>
</evidence>
<keyword evidence="3 8" id="KW-0812">Transmembrane</keyword>
<dbReference type="CDD" id="cd08760">
    <property type="entry name" value="Cyt_b561_FRRS1_like"/>
    <property type="match status" value="1"/>
</dbReference>
<evidence type="ECO:0000256" key="9">
    <source>
        <dbReference type="SAM" id="SignalP"/>
    </source>
</evidence>
<evidence type="ECO:0000313" key="12">
    <source>
        <dbReference type="EMBL" id="KAK2628454.1"/>
    </source>
</evidence>
<dbReference type="SMART" id="SM00664">
    <property type="entry name" value="DoH"/>
    <property type="match status" value="1"/>
</dbReference>
<dbReference type="EMBL" id="JAUBYV010000002">
    <property type="protein sequence ID" value="KAK2628454.1"/>
    <property type="molecule type" value="Genomic_DNA"/>
</dbReference>
<feature type="domain" description="DOMON" evidence="10">
    <location>
        <begin position="59"/>
        <end position="151"/>
    </location>
</feature>
<evidence type="ECO:0000256" key="1">
    <source>
        <dbReference type="ARBA" id="ARBA00004370"/>
    </source>
</evidence>
<keyword evidence="5 8" id="KW-1133">Transmembrane helix</keyword>
<accession>A0AAD9T477</accession>
<feature type="transmembrane region" description="Helical" evidence="8">
    <location>
        <begin position="262"/>
        <end position="283"/>
    </location>
</feature>
<dbReference type="SUPFAM" id="SSF49344">
    <property type="entry name" value="CBD9-like"/>
    <property type="match status" value="1"/>
</dbReference>
<dbReference type="Gene3D" id="2.60.40.1210">
    <property type="entry name" value="Cellobiose dehydrogenase, cytochrome domain"/>
    <property type="match status" value="1"/>
</dbReference>
<proteinExistence type="predicted"/>
<dbReference type="PANTHER" id="PTHR47797:SF1">
    <property type="entry name" value="CYTOCHROME B561 DOMAIN-CONTAINING PROTEIN-RELATED"/>
    <property type="match status" value="1"/>
</dbReference>
<evidence type="ECO:0000256" key="2">
    <source>
        <dbReference type="ARBA" id="ARBA00022448"/>
    </source>
</evidence>
<evidence type="ECO:0000259" key="10">
    <source>
        <dbReference type="SMART" id="SM00664"/>
    </source>
</evidence>
<evidence type="ECO:0000259" key="11">
    <source>
        <dbReference type="SMART" id="SM00665"/>
    </source>
</evidence>
<dbReference type="InterPro" id="IPR015920">
    <property type="entry name" value="Cellobiose_DH-like_cyt"/>
</dbReference>
<feature type="compositionally biased region" description="Polar residues" evidence="7">
    <location>
        <begin position="404"/>
        <end position="418"/>
    </location>
</feature>
<evidence type="ECO:0000256" key="3">
    <source>
        <dbReference type="ARBA" id="ARBA00022692"/>
    </source>
</evidence>
<feature type="region of interest" description="Disordered" evidence="7">
    <location>
        <begin position="196"/>
        <end position="215"/>
    </location>
</feature>
<feature type="transmembrane region" description="Helical" evidence="8">
    <location>
        <begin position="225"/>
        <end position="250"/>
    </location>
</feature>
<dbReference type="GO" id="GO:0016020">
    <property type="term" value="C:membrane"/>
    <property type="evidence" value="ECO:0007669"/>
    <property type="project" value="UniProtKB-SubCell"/>
</dbReference>
<keyword evidence="6 8" id="KW-0472">Membrane</keyword>
<feature type="signal peptide" evidence="9">
    <location>
        <begin position="1"/>
        <end position="18"/>
    </location>
</feature>
<dbReference type="Pfam" id="PF16010">
    <property type="entry name" value="CDH-cyt"/>
    <property type="match status" value="1"/>
</dbReference>
<feature type="chain" id="PRO_5042255284" description="Cytochrome b561 domain-containing protein" evidence="9">
    <location>
        <begin position="19"/>
        <end position="441"/>
    </location>
</feature>
<keyword evidence="2" id="KW-0813">Transport</keyword>
<keyword evidence="9" id="KW-0732">Signal</keyword>
<dbReference type="AlphaFoldDB" id="A0AAD9T477"/>
<evidence type="ECO:0000256" key="7">
    <source>
        <dbReference type="SAM" id="MobiDB-lite"/>
    </source>
</evidence>
<name>A0AAD9T477_9HELO</name>
<dbReference type="CDD" id="cd09630">
    <property type="entry name" value="CDH_like_cytochrome"/>
    <property type="match status" value="1"/>
</dbReference>
<feature type="transmembrane region" description="Helical" evidence="8">
    <location>
        <begin position="359"/>
        <end position="381"/>
    </location>
</feature>
<keyword evidence="13" id="KW-1185">Reference proteome</keyword>
<gene>
    <name evidence="12" type="ORF">QTJ16_001557</name>
</gene>
<evidence type="ECO:0000256" key="8">
    <source>
        <dbReference type="SAM" id="Phobius"/>
    </source>
</evidence>
<keyword evidence="4" id="KW-0249">Electron transport</keyword>
<evidence type="ECO:0000256" key="4">
    <source>
        <dbReference type="ARBA" id="ARBA00022982"/>
    </source>
</evidence>
<dbReference type="InterPro" id="IPR005018">
    <property type="entry name" value="DOMON_domain"/>
</dbReference>
<feature type="domain" description="Cytochrome b561" evidence="11">
    <location>
        <begin position="227"/>
        <end position="348"/>
    </location>
</feature>
<dbReference type="InterPro" id="IPR006593">
    <property type="entry name" value="Cyt_b561/ferric_Rdtase_TM"/>
</dbReference>